<sequence>MCFVKMMPPNSISLKVLLAYVAGMVLSIMLLVIAVVVLLQSNVLARMDLVDAAEG</sequence>
<protein>
    <submittedName>
        <fullName evidence="2">Uncharacterized protein</fullName>
    </submittedName>
</protein>
<accession>A0A1B8P1E0</accession>
<name>A0A1B8P1E0_HALEL</name>
<dbReference type="AlphaFoldDB" id="A0A1B8P1E0"/>
<keyword evidence="1" id="KW-0812">Transmembrane</keyword>
<organism evidence="2 3">
    <name type="scientific">Halomonas elongata</name>
    <dbReference type="NCBI Taxonomy" id="2746"/>
    <lineage>
        <taxon>Bacteria</taxon>
        <taxon>Pseudomonadati</taxon>
        <taxon>Pseudomonadota</taxon>
        <taxon>Gammaproteobacteria</taxon>
        <taxon>Oceanospirillales</taxon>
        <taxon>Halomonadaceae</taxon>
        <taxon>Halomonas</taxon>
    </lineage>
</organism>
<feature type="transmembrane region" description="Helical" evidence="1">
    <location>
        <begin position="17"/>
        <end position="39"/>
    </location>
</feature>
<gene>
    <name evidence="2" type="ORF">A8U91_00431</name>
</gene>
<dbReference type="Proteomes" id="UP000092504">
    <property type="component" value="Unassembled WGS sequence"/>
</dbReference>
<dbReference type="EMBL" id="MAJD01000001">
    <property type="protein sequence ID" value="OBX36095.1"/>
    <property type="molecule type" value="Genomic_DNA"/>
</dbReference>
<evidence type="ECO:0000313" key="2">
    <source>
        <dbReference type="EMBL" id="OBX36095.1"/>
    </source>
</evidence>
<evidence type="ECO:0000256" key="1">
    <source>
        <dbReference type="SAM" id="Phobius"/>
    </source>
</evidence>
<keyword evidence="1" id="KW-1133">Transmembrane helix</keyword>
<keyword evidence="1" id="KW-0472">Membrane</keyword>
<comment type="caution">
    <text evidence="2">The sequence shown here is derived from an EMBL/GenBank/DDBJ whole genome shotgun (WGS) entry which is preliminary data.</text>
</comment>
<proteinExistence type="predicted"/>
<reference evidence="2 3" key="1">
    <citation type="submission" date="2016-06" db="EMBL/GenBank/DDBJ databases">
        <title>Genome sequence of halotolerant plant growth promoting strain of Halomonas elongata HEK1 isolated from salterns of Rann of Kutch, Gujarat, India.</title>
        <authorList>
            <person name="Gaba S."/>
            <person name="Singh R.N."/>
            <person name="Abrol S."/>
            <person name="Kaushik R."/>
            <person name="Saxena A.K."/>
        </authorList>
    </citation>
    <scope>NUCLEOTIDE SEQUENCE [LARGE SCALE GENOMIC DNA]</scope>
    <source>
        <strain evidence="2 3">HEK1</strain>
    </source>
</reference>
<dbReference type="PATRIC" id="fig|2746.7.peg.444"/>
<evidence type="ECO:0000313" key="3">
    <source>
        <dbReference type="Proteomes" id="UP000092504"/>
    </source>
</evidence>